<evidence type="ECO:0000313" key="1">
    <source>
        <dbReference type="EMBL" id="KKM04410.1"/>
    </source>
</evidence>
<comment type="caution">
    <text evidence="1">The sequence shown here is derived from an EMBL/GenBank/DDBJ whole genome shotgun (WGS) entry which is preliminary data.</text>
</comment>
<accession>A0A0F9H033</accession>
<organism evidence="1">
    <name type="scientific">marine sediment metagenome</name>
    <dbReference type="NCBI Taxonomy" id="412755"/>
    <lineage>
        <taxon>unclassified sequences</taxon>
        <taxon>metagenomes</taxon>
        <taxon>ecological metagenomes</taxon>
    </lineage>
</organism>
<dbReference type="EMBL" id="LAZR01016458">
    <property type="protein sequence ID" value="KKM04410.1"/>
    <property type="molecule type" value="Genomic_DNA"/>
</dbReference>
<dbReference type="AlphaFoldDB" id="A0A0F9H033"/>
<reference evidence="1" key="1">
    <citation type="journal article" date="2015" name="Nature">
        <title>Complex archaea that bridge the gap between prokaryotes and eukaryotes.</title>
        <authorList>
            <person name="Spang A."/>
            <person name="Saw J.H."/>
            <person name="Jorgensen S.L."/>
            <person name="Zaremba-Niedzwiedzka K."/>
            <person name="Martijn J."/>
            <person name="Lind A.E."/>
            <person name="van Eijk R."/>
            <person name="Schleper C."/>
            <person name="Guy L."/>
            <person name="Ettema T.J."/>
        </authorList>
    </citation>
    <scope>NUCLEOTIDE SEQUENCE</scope>
</reference>
<proteinExistence type="predicted"/>
<sequence length="79" mass="8487">MTVEDMPAFLQSQGGVAYLKYVRINGEYRFTDATGFGIDHKTLANGETAESAAIVKIYPDGLYVDGYSITLKIGPAAGH</sequence>
<gene>
    <name evidence="1" type="ORF">LCGC14_1764510</name>
</gene>
<protein>
    <submittedName>
        <fullName evidence="1">Uncharacterized protein</fullName>
    </submittedName>
</protein>
<name>A0A0F9H033_9ZZZZ</name>